<feature type="compositionally biased region" description="Polar residues" evidence="1">
    <location>
        <begin position="103"/>
        <end position="113"/>
    </location>
</feature>
<dbReference type="Proteomes" id="UP000796880">
    <property type="component" value="Unassembled WGS sequence"/>
</dbReference>
<evidence type="ECO:0000313" key="2">
    <source>
        <dbReference type="EMBL" id="KAF3451206.1"/>
    </source>
</evidence>
<comment type="caution">
    <text evidence="2">The sequence shown here is derived from an EMBL/GenBank/DDBJ whole genome shotgun (WGS) entry which is preliminary data.</text>
</comment>
<dbReference type="AlphaFoldDB" id="A0A8K0MM25"/>
<organism evidence="2 3">
    <name type="scientific">Rhamnella rubrinervis</name>
    <dbReference type="NCBI Taxonomy" id="2594499"/>
    <lineage>
        <taxon>Eukaryota</taxon>
        <taxon>Viridiplantae</taxon>
        <taxon>Streptophyta</taxon>
        <taxon>Embryophyta</taxon>
        <taxon>Tracheophyta</taxon>
        <taxon>Spermatophyta</taxon>
        <taxon>Magnoliopsida</taxon>
        <taxon>eudicotyledons</taxon>
        <taxon>Gunneridae</taxon>
        <taxon>Pentapetalae</taxon>
        <taxon>rosids</taxon>
        <taxon>fabids</taxon>
        <taxon>Rosales</taxon>
        <taxon>Rhamnaceae</taxon>
        <taxon>rhamnoid group</taxon>
        <taxon>Rhamneae</taxon>
        <taxon>Rhamnella</taxon>
    </lineage>
</organism>
<gene>
    <name evidence="2" type="ORF">FNV43_RR07299</name>
</gene>
<sequence>MIVGVSRGNSINTAIKRDGLVLKVRGDKSSLEPRHSQLVTPNDNVPRRNRTAAPAASHLAILENIVILRSVDQVLKCLPPGVIQRLQDPPVPPKAGAPYTFQVAHNGQAGSNHQDGKVP</sequence>
<evidence type="ECO:0000313" key="3">
    <source>
        <dbReference type="Proteomes" id="UP000796880"/>
    </source>
</evidence>
<dbReference type="EMBL" id="VOIH02000003">
    <property type="protein sequence ID" value="KAF3451206.1"/>
    <property type="molecule type" value="Genomic_DNA"/>
</dbReference>
<accession>A0A8K0MM25</accession>
<proteinExistence type="predicted"/>
<name>A0A8K0MM25_9ROSA</name>
<evidence type="ECO:0000256" key="1">
    <source>
        <dbReference type="SAM" id="MobiDB-lite"/>
    </source>
</evidence>
<keyword evidence="3" id="KW-1185">Reference proteome</keyword>
<protein>
    <submittedName>
        <fullName evidence="2">Uncharacterized protein</fullName>
    </submittedName>
</protein>
<reference evidence="2" key="1">
    <citation type="submission" date="2020-03" db="EMBL/GenBank/DDBJ databases">
        <title>A high-quality chromosome-level genome assembly of a woody plant with both climbing and erect habits, Rhamnella rubrinervis.</title>
        <authorList>
            <person name="Lu Z."/>
            <person name="Yang Y."/>
            <person name="Zhu X."/>
            <person name="Sun Y."/>
        </authorList>
    </citation>
    <scope>NUCLEOTIDE SEQUENCE</scope>
    <source>
        <strain evidence="2">BYM</strain>
        <tissue evidence="2">Leaf</tissue>
    </source>
</reference>
<feature type="region of interest" description="Disordered" evidence="1">
    <location>
        <begin position="85"/>
        <end position="119"/>
    </location>
</feature>